<dbReference type="InterPro" id="IPR019861">
    <property type="entry name" value="PorP/SprF_Bacteroidetes"/>
</dbReference>
<sequence length="145" mass="16491">MFKKVVVLFIFLISTYIFGQDPIYTQFYAVPTLTNPAFAGSMRNTRFGLGYRNQWMGNSSSKLSTFYASADKFIETINSGIGISLLNQNESLTNYNFTQINLAYSYHIKLTDNWAFFPAISIGYGFKQFNFSNLLFADQIDILTG</sequence>
<evidence type="ECO:0000313" key="1">
    <source>
        <dbReference type="EMBL" id="VAV85081.1"/>
    </source>
</evidence>
<reference evidence="1" key="1">
    <citation type="submission" date="2018-06" db="EMBL/GenBank/DDBJ databases">
        <authorList>
            <person name="Zhirakovskaya E."/>
        </authorList>
    </citation>
    <scope>NUCLEOTIDE SEQUENCE</scope>
</reference>
<gene>
    <name evidence="1" type="ORF">MNBD_BACTEROID02-50</name>
</gene>
<proteinExistence type="predicted"/>
<dbReference type="EMBL" id="UOEB01000202">
    <property type="protein sequence ID" value="VAV85081.1"/>
    <property type="molecule type" value="Genomic_DNA"/>
</dbReference>
<dbReference type="NCBIfam" id="TIGR03519">
    <property type="entry name" value="T9SS_PorP_fam"/>
    <property type="match status" value="1"/>
</dbReference>
<organism evidence="1">
    <name type="scientific">hydrothermal vent metagenome</name>
    <dbReference type="NCBI Taxonomy" id="652676"/>
    <lineage>
        <taxon>unclassified sequences</taxon>
        <taxon>metagenomes</taxon>
        <taxon>ecological metagenomes</taxon>
    </lineage>
</organism>
<protein>
    <recommendedName>
        <fullName evidence="2">Type IX secretion system membrane protein PorP/SprF</fullName>
    </recommendedName>
</protein>
<accession>A0A3B0QYE9</accession>
<dbReference type="AlphaFoldDB" id="A0A3B0QYE9"/>
<name>A0A3B0QYE9_9ZZZZ</name>
<evidence type="ECO:0008006" key="2">
    <source>
        <dbReference type="Google" id="ProtNLM"/>
    </source>
</evidence>
<feature type="non-terminal residue" evidence="1">
    <location>
        <position position="145"/>
    </location>
</feature>
<dbReference type="Pfam" id="PF11751">
    <property type="entry name" value="PorP_SprF"/>
    <property type="match status" value="1"/>
</dbReference>